<reference evidence="3" key="2">
    <citation type="submission" date="2011-02" db="EMBL/GenBank/DDBJ databases">
        <title>The complete genome of Syntrophobotulus glycolicus DSM 8271.</title>
        <authorList>
            <person name="Lucas S."/>
            <person name="Copeland A."/>
            <person name="Lapidus A."/>
            <person name="Bruce D."/>
            <person name="Goodwin L."/>
            <person name="Pitluck S."/>
            <person name="Kyrpides N."/>
            <person name="Mavromatis K."/>
            <person name="Pagani I."/>
            <person name="Ivanova N."/>
            <person name="Mikhailova N."/>
            <person name="Chertkov O."/>
            <person name="Held B."/>
            <person name="Detter J.C."/>
            <person name="Tapia R."/>
            <person name="Han C."/>
            <person name="Land M."/>
            <person name="Hauser L."/>
            <person name="Markowitz V."/>
            <person name="Cheng J.-F."/>
            <person name="Hugenholtz P."/>
            <person name="Woyke T."/>
            <person name="Wu D."/>
            <person name="Spring S."/>
            <person name="Schroeder M."/>
            <person name="Brambilla E."/>
            <person name="Klenk H.-P."/>
            <person name="Eisen J.A."/>
        </authorList>
    </citation>
    <scope>NUCLEOTIDE SEQUENCE [LARGE SCALE GENOMIC DNA]</scope>
    <source>
        <strain evidence="3">DSM 8271 / FlGlyR</strain>
    </source>
</reference>
<evidence type="ECO:0000313" key="2">
    <source>
        <dbReference type="EMBL" id="ADY57610.1"/>
    </source>
</evidence>
<keyword evidence="3" id="KW-1185">Reference proteome</keyword>
<evidence type="ECO:0000256" key="1">
    <source>
        <dbReference type="SAM" id="Phobius"/>
    </source>
</evidence>
<protein>
    <recommendedName>
        <fullName evidence="4">DUF2232 domain-containing protein</fullName>
    </recommendedName>
</protein>
<proteinExistence type="predicted"/>
<feature type="transmembrane region" description="Helical" evidence="1">
    <location>
        <begin position="277"/>
        <end position="303"/>
    </location>
</feature>
<dbReference type="STRING" id="645991.Sgly_3348"/>
<accession>F0T2X3</accession>
<dbReference type="RefSeq" id="WP_013626335.1">
    <property type="nucleotide sequence ID" value="NC_015172.1"/>
</dbReference>
<evidence type="ECO:0008006" key="4">
    <source>
        <dbReference type="Google" id="ProtNLM"/>
    </source>
</evidence>
<sequence length="321" mass="35981">MSYANRSRLNYFLKAALLMVPLLATQYHAWSWILEMVLLLIVFLHGKESGARLTGILTVLGYSAAAVVAVNNASFDQIGFVPLAGVLFLWIQNKISVKDALFWSITLTVLISALPTIGIVKEALTPAKVDEVVAMTMQSYEQNGNIHILEEKGISKEVLEGYVKKVISLYYQILPAAAGVIGMLEFVFIYTLYRRLLMANSWEGKVKTPFTRWRMPWYAIWGVNAGLGLYLIGDSFSTWAVWKIVGMNILSIYAVLGFIFGFSCLAYLLQRPKTPRFLIFIVIIGGAIYLPFTLTVLIFIGIFDIVFNLRRIPEGKEGEAK</sequence>
<reference evidence="2 3" key="1">
    <citation type="journal article" date="2011" name="Stand. Genomic Sci.">
        <title>Complete genome sequence of Syntrophobotulus glycolicus type strain (FlGlyR).</title>
        <authorList>
            <person name="Han C."/>
            <person name="Mwirichia R."/>
            <person name="Chertkov O."/>
            <person name="Held B."/>
            <person name="Lapidus A."/>
            <person name="Nolan M."/>
            <person name="Lucas S."/>
            <person name="Hammon N."/>
            <person name="Deshpande S."/>
            <person name="Cheng J.F."/>
            <person name="Tapia R."/>
            <person name="Goodwin L."/>
            <person name="Pitluck S."/>
            <person name="Huntemann M."/>
            <person name="Liolios K."/>
            <person name="Ivanova N."/>
            <person name="Pagani I."/>
            <person name="Mavromatis K."/>
            <person name="Ovchinikova G."/>
            <person name="Pati A."/>
            <person name="Chen A."/>
            <person name="Palaniappan K."/>
            <person name="Land M."/>
            <person name="Hauser L."/>
            <person name="Brambilla E.M."/>
            <person name="Rohde M."/>
            <person name="Spring S."/>
            <person name="Sikorski J."/>
            <person name="Goker M."/>
            <person name="Woyke T."/>
            <person name="Bristow J."/>
            <person name="Eisen J.A."/>
            <person name="Markowitz V."/>
            <person name="Hugenholtz P."/>
            <person name="Kyrpides N.C."/>
            <person name="Klenk H.P."/>
            <person name="Detter J.C."/>
        </authorList>
    </citation>
    <scope>NUCLEOTIDE SEQUENCE [LARGE SCALE GENOMIC DNA]</scope>
    <source>
        <strain evidence="3">DSM 8271 / FlGlyR</strain>
    </source>
</reference>
<dbReference type="Pfam" id="PF09991">
    <property type="entry name" value="DUF2232"/>
    <property type="match status" value="1"/>
</dbReference>
<dbReference type="InterPro" id="IPR018710">
    <property type="entry name" value="DUF2232"/>
</dbReference>
<dbReference type="KEGG" id="sgy:Sgly_3348"/>
<name>F0T2X3_SYNGF</name>
<feature type="transmembrane region" description="Helical" evidence="1">
    <location>
        <begin position="53"/>
        <end position="71"/>
    </location>
</feature>
<feature type="transmembrane region" description="Helical" evidence="1">
    <location>
        <begin position="214"/>
        <end position="232"/>
    </location>
</feature>
<dbReference type="OrthoDB" id="1726902at2"/>
<dbReference type="AlphaFoldDB" id="F0T2X3"/>
<feature type="transmembrane region" description="Helical" evidence="1">
    <location>
        <begin position="100"/>
        <end position="120"/>
    </location>
</feature>
<feature type="transmembrane region" description="Helical" evidence="1">
    <location>
        <begin position="244"/>
        <end position="268"/>
    </location>
</feature>
<organism evidence="2 3">
    <name type="scientific">Syntrophobotulus glycolicus (strain DSM 8271 / FlGlyR)</name>
    <dbReference type="NCBI Taxonomy" id="645991"/>
    <lineage>
        <taxon>Bacteria</taxon>
        <taxon>Bacillati</taxon>
        <taxon>Bacillota</taxon>
        <taxon>Clostridia</taxon>
        <taxon>Eubacteriales</taxon>
        <taxon>Desulfitobacteriaceae</taxon>
        <taxon>Syntrophobotulus</taxon>
    </lineage>
</organism>
<dbReference type="Proteomes" id="UP000007488">
    <property type="component" value="Chromosome"/>
</dbReference>
<gene>
    <name evidence="2" type="ordered locus">Sgly_3348</name>
</gene>
<dbReference type="EMBL" id="CP002547">
    <property type="protein sequence ID" value="ADY57610.1"/>
    <property type="molecule type" value="Genomic_DNA"/>
</dbReference>
<dbReference type="HOGENOM" id="CLU_068641_2_0_9"/>
<keyword evidence="1" id="KW-0812">Transmembrane</keyword>
<dbReference type="eggNOG" id="COG4241">
    <property type="taxonomic scope" value="Bacteria"/>
</dbReference>
<keyword evidence="1" id="KW-0472">Membrane</keyword>
<keyword evidence="1" id="KW-1133">Transmembrane helix</keyword>
<feature type="transmembrane region" description="Helical" evidence="1">
    <location>
        <begin position="169"/>
        <end position="193"/>
    </location>
</feature>
<evidence type="ECO:0000313" key="3">
    <source>
        <dbReference type="Proteomes" id="UP000007488"/>
    </source>
</evidence>